<protein>
    <submittedName>
        <fullName evidence="2">Uncharacterized protein</fullName>
    </submittedName>
</protein>
<dbReference type="AlphaFoldDB" id="A0A9D2B889"/>
<dbReference type="EMBL" id="DXES01000141">
    <property type="protein sequence ID" value="HIX65879.1"/>
    <property type="molecule type" value="Genomic_DNA"/>
</dbReference>
<feature type="signal peptide" evidence="1">
    <location>
        <begin position="1"/>
        <end position="24"/>
    </location>
</feature>
<evidence type="ECO:0000256" key="1">
    <source>
        <dbReference type="SAM" id="SignalP"/>
    </source>
</evidence>
<gene>
    <name evidence="2" type="ORF">H9736_06470</name>
</gene>
<keyword evidence="1" id="KW-0732">Signal</keyword>
<reference evidence="2" key="1">
    <citation type="journal article" date="2021" name="PeerJ">
        <title>Extensive microbial diversity within the chicken gut microbiome revealed by metagenomics and culture.</title>
        <authorList>
            <person name="Gilroy R."/>
            <person name="Ravi A."/>
            <person name="Getino M."/>
            <person name="Pursley I."/>
            <person name="Horton D.L."/>
            <person name="Alikhan N.F."/>
            <person name="Baker D."/>
            <person name="Gharbi K."/>
            <person name="Hall N."/>
            <person name="Watson M."/>
            <person name="Adriaenssens E.M."/>
            <person name="Foster-Nyarko E."/>
            <person name="Jarju S."/>
            <person name="Secka A."/>
            <person name="Antonio M."/>
            <person name="Oren A."/>
            <person name="Chaudhuri R.R."/>
            <person name="La Ragione R."/>
            <person name="Hildebrand F."/>
            <person name="Pallen M.J."/>
        </authorList>
    </citation>
    <scope>NUCLEOTIDE SEQUENCE</scope>
    <source>
        <strain evidence="2">CHK188-5543</strain>
    </source>
</reference>
<feature type="non-terminal residue" evidence="2">
    <location>
        <position position="110"/>
    </location>
</feature>
<feature type="chain" id="PRO_5039674573" evidence="1">
    <location>
        <begin position="25"/>
        <end position="110"/>
    </location>
</feature>
<accession>A0A9D2B889</accession>
<sequence>MMKKLAAALLAAAMTVSISAPAFAESSHDFVNFVAGLIGWETADIEGTNDVMLSGDLDLGTIAIADLKVLTDDSLGTGNYVDTDVVKPGKTYYIASHWLDALVQGLKNNQ</sequence>
<reference evidence="2" key="2">
    <citation type="submission" date="2021-04" db="EMBL/GenBank/DDBJ databases">
        <authorList>
            <person name="Gilroy R."/>
        </authorList>
    </citation>
    <scope>NUCLEOTIDE SEQUENCE</scope>
    <source>
        <strain evidence="2">CHK188-5543</strain>
    </source>
</reference>
<evidence type="ECO:0000313" key="3">
    <source>
        <dbReference type="Proteomes" id="UP000886800"/>
    </source>
</evidence>
<proteinExistence type="predicted"/>
<organism evidence="2 3">
    <name type="scientific">Candidatus Anaerotruncus excrementipullorum</name>
    <dbReference type="NCBI Taxonomy" id="2838465"/>
    <lineage>
        <taxon>Bacteria</taxon>
        <taxon>Bacillati</taxon>
        <taxon>Bacillota</taxon>
        <taxon>Clostridia</taxon>
        <taxon>Eubacteriales</taxon>
        <taxon>Oscillospiraceae</taxon>
        <taxon>Anaerotruncus</taxon>
    </lineage>
</organism>
<comment type="caution">
    <text evidence="2">The sequence shown here is derived from an EMBL/GenBank/DDBJ whole genome shotgun (WGS) entry which is preliminary data.</text>
</comment>
<dbReference type="Proteomes" id="UP000886800">
    <property type="component" value="Unassembled WGS sequence"/>
</dbReference>
<name>A0A9D2B889_9FIRM</name>
<evidence type="ECO:0000313" key="2">
    <source>
        <dbReference type="EMBL" id="HIX65879.1"/>
    </source>
</evidence>